<evidence type="ECO:0000313" key="2">
    <source>
        <dbReference type="Proteomes" id="UP000253551"/>
    </source>
</evidence>
<proteinExistence type="predicted"/>
<name>A0A367JZQ3_RHIST</name>
<evidence type="ECO:0000313" key="1">
    <source>
        <dbReference type="EMBL" id="RCH95377.1"/>
    </source>
</evidence>
<comment type="caution">
    <text evidence="1">The sequence shown here is derived from an EMBL/GenBank/DDBJ whole genome shotgun (WGS) entry which is preliminary data.</text>
</comment>
<protein>
    <recommendedName>
        <fullName evidence="3">Calponin-homology (CH) domain-containing protein</fullName>
    </recommendedName>
</protein>
<dbReference type="SUPFAM" id="SSF47576">
    <property type="entry name" value="Calponin-homology domain, CH-domain"/>
    <property type="match status" value="1"/>
</dbReference>
<accession>A0A367JZQ3</accession>
<sequence length="106" mass="12111">MTCSLHQAQLSHENLYTYAKQKMLAKYWIETITGQQLPSNDFSCLKDGVALFEIARILLSHNKDPLDLNIENDPRARIAFFLQTVQSNNLCSFLSSLVYNKTICLV</sequence>
<keyword evidence="2" id="KW-1185">Reference proteome</keyword>
<gene>
    <name evidence="1" type="ORF">CU098_009799</name>
</gene>
<dbReference type="Proteomes" id="UP000253551">
    <property type="component" value="Unassembled WGS sequence"/>
</dbReference>
<dbReference type="EMBL" id="PJQM01002438">
    <property type="protein sequence ID" value="RCH95377.1"/>
    <property type="molecule type" value="Genomic_DNA"/>
</dbReference>
<dbReference type="Gene3D" id="1.10.418.10">
    <property type="entry name" value="Calponin-like domain"/>
    <property type="match status" value="1"/>
</dbReference>
<dbReference type="AlphaFoldDB" id="A0A367JZQ3"/>
<dbReference type="InterPro" id="IPR036872">
    <property type="entry name" value="CH_dom_sf"/>
</dbReference>
<dbReference type="OrthoDB" id="10270555at2759"/>
<evidence type="ECO:0008006" key="3">
    <source>
        <dbReference type="Google" id="ProtNLM"/>
    </source>
</evidence>
<organism evidence="1 2">
    <name type="scientific">Rhizopus stolonifer</name>
    <name type="common">Rhizopus nigricans</name>
    <dbReference type="NCBI Taxonomy" id="4846"/>
    <lineage>
        <taxon>Eukaryota</taxon>
        <taxon>Fungi</taxon>
        <taxon>Fungi incertae sedis</taxon>
        <taxon>Mucoromycota</taxon>
        <taxon>Mucoromycotina</taxon>
        <taxon>Mucoromycetes</taxon>
        <taxon>Mucorales</taxon>
        <taxon>Mucorineae</taxon>
        <taxon>Rhizopodaceae</taxon>
        <taxon>Rhizopus</taxon>
    </lineage>
</organism>
<reference evidence="1 2" key="1">
    <citation type="journal article" date="2018" name="G3 (Bethesda)">
        <title>Phylogenetic and Phylogenomic Definition of Rhizopus Species.</title>
        <authorList>
            <person name="Gryganskyi A.P."/>
            <person name="Golan J."/>
            <person name="Dolatabadi S."/>
            <person name="Mondo S."/>
            <person name="Robb S."/>
            <person name="Idnurm A."/>
            <person name="Muszewska A."/>
            <person name="Steczkiewicz K."/>
            <person name="Masonjones S."/>
            <person name="Liao H.L."/>
            <person name="Gajdeczka M.T."/>
            <person name="Anike F."/>
            <person name="Vuek A."/>
            <person name="Anishchenko I.M."/>
            <person name="Voigt K."/>
            <person name="de Hoog G.S."/>
            <person name="Smith M.E."/>
            <person name="Heitman J."/>
            <person name="Vilgalys R."/>
            <person name="Stajich J.E."/>
        </authorList>
    </citation>
    <scope>NUCLEOTIDE SEQUENCE [LARGE SCALE GENOMIC DNA]</scope>
    <source>
        <strain evidence="1 2">LSU 92-RS-03</strain>
    </source>
</reference>